<dbReference type="Proteomes" id="UP000179344">
    <property type="component" value="Unassembled WGS sequence"/>
</dbReference>
<comment type="cofactor">
    <cofactor evidence="2">
        <name>Mg(2+)</name>
        <dbReference type="ChEBI" id="CHEBI:18420"/>
    </cofactor>
</comment>
<evidence type="ECO:0000313" key="16">
    <source>
        <dbReference type="Proteomes" id="UP000179344"/>
    </source>
</evidence>
<dbReference type="GO" id="GO:0008716">
    <property type="term" value="F:D-alanine-D-alanine ligase activity"/>
    <property type="evidence" value="ECO:0007669"/>
    <property type="project" value="UniProtKB-EC"/>
</dbReference>
<dbReference type="EC" id="6.3.2.4" evidence="5"/>
<dbReference type="PANTHER" id="PTHR23132:SF26">
    <property type="entry name" value="BLR7451 PROTEIN"/>
    <property type="match status" value="1"/>
</dbReference>
<evidence type="ECO:0000313" key="15">
    <source>
        <dbReference type="EMBL" id="OGI45174.1"/>
    </source>
</evidence>
<dbReference type="InterPro" id="IPR011761">
    <property type="entry name" value="ATP-grasp"/>
</dbReference>
<evidence type="ECO:0000256" key="10">
    <source>
        <dbReference type="ARBA" id="ARBA00022984"/>
    </source>
</evidence>
<evidence type="ECO:0000256" key="12">
    <source>
        <dbReference type="ARBA" id="ARBA00047614"/>
    </source>
</evidence>
<evidence type="ECO:0000256" key="11">
    <source>
        <dbReference type="ARBA" id="ARBA00023316"/>
    </source>
</evidence>
<keyword evidence="10" id="KW-0573">Peptidoglycan synthesis</keyword>
<evidence type="ECO:0000256" key="1">
    <source>
        <dbReference type="ARBA" id="ARBA00001936"/>
    </source>
</evidence>
<keyword evidence="6" id="KW-0436">Ligase</keyword>
<dbReference type="GO" id="GO:0071555">
    <property type="term" value="P:cell wall organization"/>
    <property type="evidence" value="ECO:0007669"/>
    <property type="project" value="UniProtKB-KW"/>
</dbReference>
<dbReference type="InterPro" id="IPR016185">
    <property type="entry name" value="PreATP-grasp_dom_sf"/>
</dbReference>
<dbReference type="AlphaFoldDB" id="A0A1F6TJ67"/>
<dbReference type="Pfam" id="PF07478">
    <property type="entry name" value="Dala_Dala_lig_C"/>
    <property type="match status" value="1"/>
</dbReference>
<dbReference type="InterPro" id="IPR000291">
    <property type="entry name" value="D-Ala_lig_Van_CS"/>
</dbReference>
<dbReference type="SUPFAM" id="SSF52440">
    <property type="entry name" value="PreATP-grasp domain"/>
    <property type="match status" value="1"/>
</dbReference>
<accession>A0A1F6TJ67</accession>
<comment type="function">
    <text evidence="3">Cell wall formation.</text>
</comment>
<evidence type="ECO:0000256" key="3">
    <source>
        <dbReference type="ARBA" id="ARBA00003921"/>
    </source>
</evidence>
<keyword evidence="9" id="KW-0133">Cell shape</keyword>
<comment type="caution">
    <text evidence="15">The sequence shown here is derived from an EMBL/GenBank/DDBJ whole genome shotgun (WGS) entry which is preliminary data.</text>
</comment>
<evidence type="ECO:0000256" key="6">
    <source>
        <dbReference type="ARBA" id="ARBA00022598"/>
    </source>
</evidence>
<keyword evidence="11" id="KW-0961">Cell wall biogenesis/degradation</keyword>
<feature type="domain" description="ATP-grasp" evidence="14">
    <location>
        <begin position="118"/>
        <end position="330"/>
    </location>
</feature>
<proteinExistence type="inferred from homology"/>
<evidence type="ECO:0000256" key="9">
    <source>
        <dbReference type="ARBA" id="ARBA00022960"/>
    </source>
</evidence>
<comment type="catalytic activity">
    <reaction evidence="12">
        <text>2 D-alanine + ATP = D-alanyl-D-alanine + ADP + phosphate + H(+)</text>
        <dbReference type="Rhea" id="RHEA:11224"/>
        <dbReference type="ChEBI" id="CHEBI:15378"/>
        <dbReference type="ChEBI" id="CHEBI:30616"/>
        <dbReference type="ChEBI" id="CHEBI:43474"/>
        <dbReference type="ChEBI" id="CHEBI:57416"/>
        <dbReference type="ChEBI" id="CHEBI:57822"/>
        <dbReference type="ChEBI" id="CHEBI:456216"/>
        <dbReference type="EC" id="6.3.2.4"/>
    </reaction>
</comment>
<evidence type="ECO:0000256" key="2">
    <source>
        <dbReference type="ARBA" id="ARBA00001946"/>
    </source>
</evidence>
<name>A0A1F6TJ67_9PROT</name>
<evidence type="ECO:0000256" key="13">
    <source>
        <dbReference type="PROSITE-ProRule" id="PRU00409"/>
    </source>
</evidence>
<evidence type="ECO:0000259" key="14">
    <source>
        <dbReference type="PROSITE" id="PS50975"/>
    </source>
</evidence>
<comment type="similarity">
    <text evidence="4">Belongs to the D-alanine--D-alanine ligase family.</text>
</comment>
<comment type="cofactor">
    <cofactor evidence="1">
        <name>Mn(2+)</name>
        <dbReference type="ChEBI" id="CHEBI:29035"/>
    </cofactor>
</comment>
<dbReference type="Gene3D" id="3.30.1490.20">
    <property type="entry name" value="ATP-grasp fold, A domain"/>
    <property type="match status" value="1"/>
</dbReference>
<dbReference type="PANTHER" id="PTHR23132">
    <property type="entry name" value="D-ALANINE--D-ALANINE LIGASE"/>
    <property type="match status" value="1"/>
</dbReference>
<keyword evidence="7 13" id="KW-0547">Nucleotide-binding</keyword>
<keyword evidence="8 13" id="KW-0067">ATP-binding</keyword>
<dbReference type="EMBL" id="MFST01000015">
    <property type="protein sequence ID" value="OGI45174.1"/>
    <property type="molecule type" value="Genomic_DNA"/>
</dbReference>
<gene>
    <name evidence="15" type="ORF">A2V92_03020</name>
</gene>
<dbReference type="InterPro" id="IPR013815">
    <property type="entry name" value="ATP_grasp_subdomain_1"/>
</dbReference>
<dbReference type="PROSITE" id="PS50975">
    <property type="entry name" value="ATP_GRASP"/>
    <property type="match status" value="1"/>
</dbReference>
<dbReference type="GO" id="GO:0046872">
    <property type="term" value="F:metal ion binding"/>
    <property type="evidence" value="ECO:0007669"/>
    <property type="project" value="InterPro"/>
</dbReference>
<dbReference type="GO" id="GO:0009252">
    <property type="term" value="P:peptidoglycan biosynthetic process"/>
    <property type="evidence" value="ECO:0007669"/>
    <property type="project" value="UniProtKB-KW"/>
</dbReference>
<evidence type="ECO:0000256" key="5">
    <source>
        <dbReference type="ARBA" id="ARBA00012216"/>
    </source>
</evidence>
<reference evidence="15 16" key="1">
    <citation type="journal article" date="2016" name="Nat. Commun.">
        <title>Thousands of microbial genomes shed light on interconnected biogeochemical processes in an aquifer system.</title>
        <authorList>
            <person name="Anantharaman K."/>
            <person name="Brown C.T."/>
            <person name="Hug L.A."/>
            <person name="Sharon I."/>
            <person name="Castelle C.J."/>
            <person name="Probst A.J."/>
            <person name="Thomas B.C."/>
            <person name="Singh A."/>
            <person name="Wilkins M.J."/>
            <person name="Karaoz U."/>
            <person name="Brodie E.L."/>
            <person name="Williams K.H."/>
            <person name="Hubbard S.S."/>
            <person name="Banfield J.F."/>
        </authorList>
    </citation>
    <scope>NUCLEOTIDE SEQUENCE [LARGE SCALE GENOMIC DNA]</scope>
</reference>
<dbReference type="InterPro" id="IPR011095">
    <property type="entry name" value="Dala_Dala_lig_C"/>
</dbReference>
<organism evidence="15 16">
    <name type="scientific">Candidatus Muproteobacteria bacterium RBG_16_65_31</name>
    <dbReference type="NCBI Taxonomy" id="1817759"/>
    <lineage>
        <taxon>Bacteria</taxon>
        <taxon>Pseudomonadati</taxon>
        <taxon>Pseudomonadota</taxon>
        <taxon>Candidatus Muproteobacteria</taxon>
    </lineage>
</organism>
<evidence type="ECO:0000256" key="7">
    <source>
        <dbReference type="ARBA" id="ARBA00022741"/>
    </source>
</evidence>
<sequence length="342" mass="39218">MKKLRVMMLVHWSLVPPEDLRDPKDPRMEKYHTEYDVKTALETLGHEVRILGIHDDIASIRKTVEEWQPHIAFNLLEDFAGVSAFDYYVVSFLEMMRLPYTGCNPRGLLLARDKALSKKILGYHRVNVPDFMVFARGRKIGRLRRPKFPLIVKARMEEGSVGIAQSSYVENEPQLRERVAFIHEKIKDDAIAEQYIEGRELYATILGNIKLEVLPLRELAFNKPEAGAPRMATYKVKWDEKYRERWGVEYQFVRALPNGGAERIERLCKRVYRLLDMSGYGRIDLRLTAAGAIYVLEANPNPGIARDEDCALSAAKAGLDYANFIQRLLNLGLAAHQGQEES</sequence>
<dbReference type="GO" id="GO:0008360">
    <property type="term" value="P:regulation of cell shape"/>
    <property type="evidence" value="ECO:0007669"/>
    <property type="project" value="UniProtKB-KW"/>
</dbReference>
<evidence type="ECO:0000256" key="4">
    <source>
        <dbReference type="ARBA" id="ARBA00010871"/>
    </source>
</evidence>
<dbReference type="Gene3D" id="3.30.470.20">
    <property type="entry name" value="ATP-grasp fold, B domain"/>
    <property type="match status" value="1"/>
</dbReference>
<dbReference type="SUPFAM" id="SSF56059">
    <property type="entry name" value="Glutathione synthetase ATP-binding domain-like"/>
    <property type="match status" value="1"/>
</dbReference>
<dbReference type="PROSITE" id="PS00844">
    <property type="entry name" value="DALA_DALA_LIGASE_2"/>
    <property type="match status" value="1"/>
</dbReference>
<evidence type="ECO:0000256" key="8">
    <source>
        <dbReference type="ARBA" id="ARBA00022840"/>
    </source>
</evidence>
<dbReference type="GO" id="GO:0005524">
    <property type="term" value="F:ATP binding"/>
    <property type="evidence" value="ECO:0007669"/>
    <property type="project" value="UniProtKB-UniRule"/>
</dbReference>
<protein>
    <recommendedName>
        <fullName evidence="5">D-alanine--D-alanine ligase</fullName>
        <ecNumber evidence="5">6.3.2.4</ecNumber>
    </recommendedName>
</protein>